<dbReference type="EC" id="2.7.1.45" evidence="5"/>
<dbReference type="Pfam" id="PF00294">
    <property type="entry name" value="PfkB"/>
    <property type="match status" value="1"/>
</dbReference>
<reference evidence="5" key="1">
    <citation type="submission" date="2019-11" db="EMBL/GenBank/DDBJ databases">
        <authorList>
            <person name="Feng L."/>
        </authorList>
    </citation>
    <scope>NUCLEOTIDE SEQUENCE</scope>
    <source>
        <strain evidence="5">IbartlettiiLFYP30</strain>
    </source>
</reference>
<evidence type="ECO:0000256" key="2">
    <source>
        <dbReference type="ARBA" id="ARBA00022679"/>
    </source>
</evidence>
<sequence>MKVAGFGEIMLRLSTDVGKMILQSDRFNVNYGGGEANVLISLSHFGIDTKMITSVSNDDIGKSILRYLRSYDIDTEFVTLSDHRTGIYYLQVGSGIRSSKVIYDRDNSAFCNMKVGDIDIAKALEDVDVFHFSGITLALSNDLRELLMQMLTYCKEHNIMVSYDSNYRAKLWSLEKAREATLKVLPYVDILSAGILDAENILLMNCELEDNHEKLKYYYDEITKTYPNIKHIFSSHRDIESSSVNKLQCNYYTDGILYLSNKINIDSIVDRVGGGDALSAGIIYSIINNKDPKYVCEFATCASALKHSILGDANLVELSDVERLMYEGVGKIAR</sequence>
<keyword evidence="3 5" id="KW-0418">Kinase</keyword>
<dbReference type="PANTHER" id="PTHR43320">
    <property type="entry name" value="SUGAR KINASE"/>
    <property type="match status" value="1"/>
</dbReference>
<dbReference type="SUPFAM" id="SSF53613">
    <property type="entry name" value="Ribokinase-like"/>
    <property type="match status" value="1"/>
</dbReference>
<dbReference type="RefSeq" id="WP_421800659.1">
    <property type="nucleotide sequence ID" value="NZ_CACRUE010000031.1"/>
</dbReference>
<dbReference type="InterPro" id="IPR011611">
    <property type="entry name" value="PfkB_dom"/>
</dbReference>
<dbReference type="AlphaFoldDB" id="A0A6N3CXU3"/>
<dbReference type="InterPro" id="IPR052700">
    <property type="entry name" value="Carb_kinase_PfkB-like"/>
</dbReference>
<name>A0A6N3CXU3_9FIRM</name>
<protein>
    <submittedName>
        <fullName evidence="5">2-dehydro-3-deoxygluconokinase</fullName>
        <ecNumber evidence="5">2.7.1.45</ecNumber>
    </submittedName>
</protein>
<feature type="domain" description="Carbohydrate kinase PfkB" evidence="4">
    <location>
        <begin position="3"/>
        <end position="305"/>
    </location>
</feature>
<evidence type="ECO:0000256" key="3">
    <source>
        <dbReference type="ARBA" id="ARBA00022777"/>
    </source>
</evidence>
<accession>A0A6N3CXU3</accession>
<evidence type="ECO:0000313" key="5">
    <source>
        <dbReference type="EMBL" id="VYU20705.1"/>
    </source>
</evidence>
<proteinExistence type="inferred from homology"/>
<dbReference type="GO" id="GO:0008673">
    <property type="term" value="F:2-dehydro-3-deoxygluconokinase activity"/>
    <property type="evidence" value="ECO:0007669"/>
    <property type="project" value="UniProtKB-EC"/>
</dbReference>
<comment type="similarity">
    <text evidence="1">Belongs to the carbohydrate kinase PfkB family.</text>
</comment>
<keyword evidence="2 5" id="KW-0808">Transferase</keyword>
<dbReference type="Gene3D" id="3.40.1190.20">
    <property type="match status" value="1"/>
</dbReference>
<evidence type="ECO:0000256" key="1">
    <source>
        <dbReference type="ARBA" id="ARBA00010688"/>
    </source>
</evidence>
<organism evidence="5">
    <name type="scientific">Intestinibacter bartlettii</name>
    <dbReference type="NCBI Taxonomy" id="261299"/>
    <lineage>
        <taxon>Bacteria</taxon>
        <taxon>Bacillati</taxon>
        <taxon>Bacillota</taxon>
        <taxon>Clostridia</taxon>
        <taxon>Peptostreptococcales</taxon>
        <taxon>Peptostreptococcaceae</taxon>
        <taxon>Intestinibacter</taxon>
    </lineage>
</organism>
<dbReference type="CDD" id="cd01166">
    <property type="entry name" value="KdgK"/>
    <property type="match status" value="1"/>
</dbReference>
<dbReference type="PANTHER" id="PTHR43320:SF2">
    <property type="entry name" value="2-DEHYDRO-3-DEOXYGLUCONOKINASE_2-DEHYDRO-3-DEOXYGALACTONOKINASE"/>
    <property type="match status" value="1"/>
</dbReference>
<gene>
    <name evidence="5" type="primary">kdgK</name>
    <name evidence="5" type="ORF">IBLFYP30_02014</name>
</gene>
<dbReference type="EMBL" id="CACRUE010000031">
    <property type="protein sequence ID" value="VYU20705.1"/>
    <property type="molecule type" value="Genomic_DNA"/>
</dbReference>
<dbReference type="InterPro" id="IPR029056">
    <property type="entry name" value="Ribokinase-like"/>
</dbReference>
<evidence type="ECO:0000259" key="4">
    <source>
        <dbReference type="Pfam" id="PF00294"/>
    </source>
</evidence>